<feature type="active site" description="Proton acceptor" evidence="7">
    <location>
        <position position="106"/>
    </location>
</feature>
<keyword evidence="6" id="KW-0961">Cell wall biogenesis/degradation</keyword>
<reference evidence="11 12" key="1">
    <citation type="journal article" date="2015" name="Nature">
        <title>rRNA introns, odd ribosomes, and small enigmatic genomes across a large radiation of phyla.</title>
        <authorList>
            <person name="Brown C.T."/>
            <person name="Hug L.A."/>
            <person name="Thomas B.C."/>
            <person name="Sharon I."/>
            <person name="Castelle C.J."/>
            <person name="Singh A."/>
            <person name="Wilkins M.J."/>
            <person name="Williams K.H."/>
            <person name="Banfield J.F."/>
        </authorList>
    </citation>
    <scope>NUCLEOTIDE SEQUENCE [LARGE SCALE GENOMIC DNA]</scope>
</reference>
<name>A0A0G1PGS6_UNCKA</name>
<dbReference type="SUPFAM" id="SSF56601">
    <property type="entry name" value="beta-lactamase/transpeptidase-like"/>
    <property type="match status" value="1"/>
</dbReference>
<sequence>MQKGRVLISLILAVIVVALLLAVSFTDKNAKGGYEVASEIDGKQWYAQTIVNSYDNEPDWRPGDALNTSTQPEIAGTSGIIVDLNSGKVLFEKKSTEKRKVASLTKIMTAVVALEHKKIDEKIYVTEEAANIGENEMGIDAGEVYTLEELLYGLVLPSGNDAAFAIAQGVGGNIGTFVDWMNIKANEIGLKDTHFVDPSGLDDTTYSTAVDLVKLTRYALKSPEFRKIVGTLEIELVGDEHKYIYMYNQTNLLATYPGVKGVKTGYTEEAGLTLVTYAQNNGIELVGVVLGSGDRKGDMILMLDHGFGTMGVKIEHNLL</sequence>
<dbReference type="GO" id="GO:0009002">
    <property type="term" value="F:serine-type D-Ala-D-Ala carboxypeptidase activity"/>
    <property type="evidence" value="ECO:0007669"/>
    <property type="project" value="InterPro"/>
</dbReference>
<dbReference type="PRINTS" id="PR00725">
    <property type="entry name" value="DADACBPTASE1"/>
</dbReference>
<evidence type="ECO:0000256" key="9">
    <source>
        <dbReference type="RuleBase" id="RU004016"/>
    </source>
</evidence>
<evidence type="ECO:0000259" key="10">
    <source>
        <dbReference type="Pfam" id="PF00768"/>
    </source>
</evidence>
<accession>A0A0G1PGS6</accession>
<feature type="active site" evidence="7">
    <location>
        <position position="158"/>
    </location>
</feature>
<feature type="binding site" evidence="8">
    <location>
        <position position="263"/>
    </location>
    <ligand>
        <name>substrate</name>
    </ligand>
</feature>
<dbReference type="InterPro" id="IPR018044">
    <property type="entry name" value="Peptidase_S11"/>
</dbReference>
<evidence type="ECO:0000313" key="12">
    <source>
        <dbReference type="Proteomes" id="UP000034732"/>
    </source>
</evidence>
<evidence type="ECO:0000256" key="1">
    <source>
        <dbReference type="ARBA" id="ARBA00007164"/>
    </source>
</evidence>
<keyword evidence="4" id="KW-0133">Cell shape</keyword>
<evidence type="ECO:0000256" key="6">
    <source>
        <dbReference type="ARBA" id="ARBA00023316"/>
    </source>
</evidence>
<evidence type="ECO:0000256" key="2">
    <source>
        <dbReference type="ARBA" id="ARBA00022729"/>
    </source>
</evidence>
<dbReference type="PANTHER" id="PTHR21581:SF33">
    <property type="entry name" value="D-ALANYL-D-ALANINE CARBOXYPEPTIDASE DACB"/>
    <property type="match status" value="1"/>
</dbReference>
<keyword evidence="2" id="KW-0732">Signal</keyword>
<evidence type="ECO:0000256" key="4">
    <source>
        <dbReference type="ARBA" id="ARBA00022960"/>
    </source>
</evidence>
<dbReference type="Pfam" id="PF00768">
    <property type="entry name" value="Peptidase_S11"/>
    <property type="match status" value="1"/>
</dbReference>
<feature type="active site" description="Acyl-ester intermediate" evidence="7">
    <location>
        <position position="103"/>
    </location>
</feature>
<dbReference type="AlphaFoldDB" id="A0A0G1PGS6"/>
<dbReference type="PATRIC" id="fig|1619107.3.peg.57"/>
<organism evidence="11 12">
    <name type="scientific">candidate division WWE3 bacterium GW2011_GWA1_46_21</name>
    <dbReference type="NCBI Taxonomy" id="1619107"/>
    <lineage>
        <taxon>Bacteria</taxon>
        <taxon>Katanobacteria</taxon>
    </lineage>
</organism>
<evidence type="ECO:0000256" key="7">
    <source>
        <dbReference type="PIRSR" id="PIRSR618044-1"/>
    </source>
</evidence>
<gene>
    <name evidence="11" type="ORF">UX44_C0002G0009</name>
</gene>
<dbReference type="Proteomes" id="UP000034732">
    <property type="component" value="Unassembled WGS sequence"/>
</dbReference>
<dbReference type="InterPro" id="IPR001967">
    <property type="entry name" value="Peptidase_S11_N"/>
</dbReference>
<evidence type="ECO:0000256" key="5">
    <source>
        <dbReference type="ARBA" id="ARBA00022984"/>
    </source>
</evidence>
<feature type="domain" description="Peptidase S11 D-alanyl-D-alanine carboxypeptidase A N-terminal" evidence="10">
    <location>
        <begin position="67"/>
        <end position="292"/>
    </location>
</feature>
<keyword evidence="3" id="KW-0378">Hydrolase</keyword>
<keyword evidence="11" id="KW-0645">Protease</keyword>
<dbReference type="GO" id="GO:0008360">
    <property type="term" value="P:regulation of cell shape"/>
    <property type="evidence" value="ECO:0007669"/>
    <property type="project" value="UniProtKB-KW"/>
</dbReference>
<evidence type="ECO:0000256" key="3">
    <source>
        <dbReference type="ARBA" id="ARBA00022801"/>
    </source>
</evidence>
<dbReference type="GO" id="GO:0009252">
    <property type="term" value="P:peptidoglycan biosynthetic process"/>
    <property type="evidence" value="ECO:0007669"/>
    <property type="project" value="UniProtKB-KW"/>
</dbReference>
<dbReference type="GO" id="GO:0006508">
    <property type="term" value="P:proteolysis"/>
    <property type="evidence" value="ECO:0007669"/>
    <property type="project" value="InterPro"/>
</dbReference>
<keyword evidence="11" id="KW-0121">Carboxypeptidase</keyword>
<comment type="similarity">
    <text evidence="1 9">Belongs to the peptidase S11 family.</text>
</comment>
<dbReference type="InterPro" id="IPR012338">
    <property type="entry name" value="Beta-lactam/transpept-like"/>
</dbReference>
<dbReference type="EMBL" id="LCMF01000002">
    <property type="protein sequence ID" value="KKU31976.1"/>
    <property type="molecule type" value="Genomic_DNA"/>
</dbReference>
<evidence type="ECO:0000313" key="11">
    <source>
        <dbReference type="EMBL" id="KKU31976.1"/>
    </source>
</evidence>
<protein>
    <submittedName>
        <fullName evidence="11">D-alanyl-D-alanine carboxypeptidase</fullName>
    </submittedName>
</protein>
<dbReference type="PANTHER" id="PTHR21581">
    <property type="entry name" value="D-ALANYL-D-ALANINE CARBOXYPEPTIDASE"/>
    <property type="match status" value="1"/>
</dbReference>
<keyword evidence="5" id="KW-0573">Peptidoglycan synthesis</keyword>
<dbReference type="GO" id="GO:0071555">
    <property type="term" value="P:cell wall organization"/>
    <property type="evidence" value="ECO:0007669"/>
    <property type="project" value="UniProtKB-KW"/>
</dbReference>
<evidence type="ECO:0000256" key="8">
    <source>
        <dbReference type="PIRSR" id="PIRSR618044-2"/>
    </source>
</evidence>
<comment type="caution">
    <text evidence="11">The sequence shown here is derived from an EMBL/GenBank/DDBJ whole genome shotgun (WGS) entry which is preliminary data.</text>
</comment>
<dbReference type="Gene3D" id="3.40.710.10">
    <property type="entry name" value="DD-peptidase/beta-lactamase superfamily"/>
    <property type="match status" value="1"/>
</dbReference>
<proteinExistence type="inferred from homology"/>